<keyword evidence="6" id="KW-1185">Reference proteome</keyword>
<dbReference type="Gene3D" id="1.10.10.60">
    <property type="entry name" value="Homeodomain-like"/>
    <property type="match status" value="1"/>
</dbReference>
<dbReference type="InterPro" id="IPR001647">
    <property type="entry name" value="HTH_TetR"/>
</dbReference>
<keyword evidence="1" id="KW-0678">Repressor</keyword>
<dbReference type="AlphaFoldDB" id="A0A0F5HM60"/>
<accession>A0A0F5HM60</accession>
<evidence type="ECO:0000256" key="3">
    <source>
        <dbReference type="PROSITE-ProRule" id="PRU00335"/>
    </source>
</evidence>
<dbReference type="Proteomes" id="UP000031563">
    <property type="component" value="Unassembled WGS sequence"/>
</dbReference>
<dbReference type="PROSITE" id="PS50977">
    <property type="entry name" value="HTH_TETR_2"/>
    <property type="match status" value="1"/>
</dbReference>
<dbReference type="InterPro" id="IPR050624">
    <property type="entry name" value="HTH-type_Tx_Regulator"/>
</dbReference>
<organism evidence="5 6">
    <name type="scientific">Bacillus thermotolerans</name>
    <name type="common">Quasibacillus thermotolerans</name>
    <dbReference type="NCBI Taxonomy" id="1221996"/>
    <lineage>
        <taxon>Bacteria</taxon>
        <taxon>Bacillati</taxon>
        <taxon>Bacillota</taxon>
        <taxon>Bacilli</taxon>
        <taxon>Bacillales</taxon>
        <taxon>Bacillaceae</taxon>
        <taxon>Bacillus</taxon>
    </lineage>
</organism>
<evidence type="ECO:0000313" key="5">
    <source>
        <dbReference type="EMBL" id="KKB34376.1"/>
    </source>
</evidence>
<comment type="caution">
    <text evidence="5">The sequence shown here is derived from an EMBL/GenBank/DDBJ whole genome shotgun (WGS) entry which is preliminary data.</text>
</comment>
<feature type="DNA-binding region" description="H-T-H motif" evidence="3">
    <location>
        <begin position="24"/>
        <end position="43"/>
    </location>
</feature>
<dbReference type="RefSeq" id="WP_040037895.1">
    <property type="nucleotide sequence ID" value="NZ_JWIQ02000099.1"/>
</dbReference>
<sequence>MTKKQLIIDKAIELFAEKGIEATSIQQITEQCGISKGAFYLSFSSKDELVLSIIDHFMRLITADIDQLVRQEKDPQIKLYEFYLTTFQLFEKYAKFAKVLFREQLQSIHDAFIEKINYYDNLTNQATLRLLDELYGERIEDTKYDVLVVMKGFIHIYSQLLFAGKLPFNLQLLSETLVEKTNIIAEQTKLPFLTEEIIQLVRNPAPEELSTSHIIEEIERLTSQVEDPIELESLSILKEQLQGERISQAILLGLLHNLANNEQCKWLIYLVKQKYTP</sequence>
<evidence type="ECO:0000259" key="4">
    <source>
        <dbReference type="PROSITE" id="PS50977"/>
    </source>
</evidence>
<reference evidence="5" key="1">
    <citation type="submission" date="2015-02" db="EMBL/GenBank/DDBJ databases">
        <title>Genome Assembly of Bacillaceae bacterium MTCC 8252.</title>
        <authorList>
            <person name="Verma A."/>
            <person name="Khatri I."/>
            <person name="Mual P."/>
            <person name="Subramanian S."/>
            <person name="Krishnamurthi S."/>
        </authorList>
    </citation>
    <scope>NUCLEOTIDE SEQUENCE [LARGE SCALE GENOMIC DNA]</scope>
    <source>
        <strain evidence="5">MTCC 8252</strain>
    </source>
</reference>
<evidence type="ECO:0000313" key="6">
    <source>
        <dbReference type="Proteomes" id="UP000031563"/>
    </source>
</evidence>
<dbReference type="SUPFAM" id="SSF46689">
    <property type="entry name" value="Homeodomain-like"/>
    <property type="match status" value="1"/>
</dbReference>
<dbReference type="PANTHER" id="PTHR43479:SF22">
    <property type="entry name" value="TRANSCRIPTIONAL REGULATOR, TETR FAMILY"/>
    <property type="match status" value="1"/>
</dbReference>
<protein>
    <submittedName>
        <fullName evidence="5">TetR family transcriptional regulator probably coupled to RND multidrug efflux transporter</fullName>
    </submittedName>
</protein>
<dbReference type="InterPro" id="IPR009057">
    <property type="entry name" value="Homeodomain-like_sf"/>
</dbReference>
<name>A0A0F5HM60_BACTR</name>
<gene>
    <name evidence="5" type="ORF">QY95_03987</name>
</gene>
<dbReference type="Gene3D" id="1.10.357.10">
    <property type="entry name" value="Tetracycline Repressor, domain 2"/>
    <property type="match status" value="1"/>
</dbReference>
<dbReference type="PANTHER" id="PTHR43479">
    <property type="entry name" value="ACREF/ENVCD OPERON REPRESSOR-RELATED"/>
    <property type="match status" value="1"/>
</dbReference>
<keyword evidence="2 3" id="KW-0238">DNA-binding</keyword>
<dbReference type="GO" id="GO:0003677">
    <property type="term" value="F:DNA binding"/>
    <property type="evidence" value="ECO:0007669"/>
    <property type="project" value="UniProtKB-UniRule"/>
</dbReference>
<dbReference type="EMBL" id="JWIR02000086">
    <property type="protein sequence ID" value="KKB34376.1"/>
    <property type="molecule type" value="Genomic_DNA"/>
</dbReference>
<dbReference type="PRINTS" id="PR00455">
    <property type="entry name" value="HTHTETR"/>
</dbReference>
<proteinExistence type="predicted"/>
<dbReference type="STRING" id="1221996.QY95_03987"/>
<evidence type="ECO:0000256" key="1">
    <source>
        <dbReference type="ARBA" id="ARBA00022491"/>
    </source>
</evidence>
<feature type="domain" description="HTH tetR-type" evidence="4">
    <location>
        <begin position="1"/>
        <end position="61"/>
    </location>
</feature>
<evidence type="ECO:0000256" key="2">
    <source>
        <dbReference type="ARBA" id="ARBA00023125"/>
    </source>
</evidence>
<dbReference type="Pfam" id="PF00440">
    <property type="entry name" value="TetR_N"/>
    <property type="match status" value="1"/>
</dbReference>